<dbReference type="SUPFAM" id="SSF55811">
    <property type="entry name" value="Nudix"/>
    <property type="match status" value="1"/>
</dbReference>
<dbReference type="Proteomes" id="UP001444625">
    <property type="component" value="Unassembled WGS sequence"/>
</dbReference>
<keyword evidence="2 3" id="KW-0378">Hydrolase</keyword>
<dbReference type="PROSITE" id="PS51462">
    <property type="entry name" value="NUDIX"/>
    <property type="match status" value="1"/>
</dbReference>
<accession>A0ABU9XGY5</accession>
<gene>
    <name evidence="5" type="ORF">ABC228_02830</name>
</gene>
<dbReference type="InterPro" id="IPR020084">
    <property type="entry name" value="NUDIX_hydrolase_CS"/>
</dbReference>
<evidence type="ECO:0000256" key="3">
    <source>
        <dbReference type="RuleBase" id="RU003476"/>
    </source>
</evidence>
<organism evidence="5 6">
    <name type="scientific">Ornithinibacillus xuwenensis</name>
    <dbReference type="NCBI Taxonomy" id="3144668"/>
    <lineage>
        <taxon>Bacteria</taxon>
        <taxon>Bacillati</taxon>
        <taxon>Bacillota</taxon>
        <taxon>Bacilli</taxon>
        <taxon>Bacillales</taxon>
        <taxon>Bacillaceae</taxon>
        <taxon>Ornithinibacillus</taxon>
    </lineage>
</organism>
<name>A0ABU9XGY5_9BACI</name>
<dbReference type="PROSITE" id="PS00893">
    <property type="entry name" value="NUDIX_BOX"/>
    <property type="match status" value="1"/>
</dbReference>
<reference evidence="5 6" key="1">
    <citation type="submission" date="2024-05" db="EMBL/GenBank/DDBJ databases">
        <authorList>
            <person name="Haq I."/>
            <person name="Ullah Z."/>
            <person name="Ahmad R."/>
            <person name="Li M."/>
            <person name="Tong Y."/>
        </authorList>
    </citation>
    <scope>NUCLEOTIDE SEQUENCE [LARGE SCALE GENOMIC DNA]</scope>
    <source>
        <strain evidence="5 6">16A2E</strain>
    </source>
</reference>
<dbReference type="Pfam" id="PF00293">
    <property type="entry name" value="NUDIX"/>
    <property type="match status" value="1"/>
</dbReference>
<keyword evidence="6" id="KW-1185">Reference proteome</keyword>
<dbReference type="CDD" id="cd04677">
    <property type="entry name" value="NUDIX_Hydrolase"/>
    <property type="match status" value="1"/>
</dbReference>
<evidence type="ECO:0000313" key="6">
    <source>
        <dbReference type="Proteomes" id="UP001444625"/>
    </source>
</evidence>
<dbReference type="PANTHER" id="PTHR43046:SF2">
    <property type="entry name" value="8-OXO-DGTP DIPHOSPHATASE-RELATED"/>
    <property type="match status" value="1"/>
</dbReference>
<dbReference type="InterPro" id="IPR015797">
    <property type="entry name" value="NUDIX_hydrolase-like_dom_sf"/>
</dbReference>
<feature type="domain" description="Nudix hydrolase" evidence="4">
    <location>
        <begin position="16"/>
        <end position="150"/>
    </location>
</feature>
<dbReference type="InterPro" id="IPR020476">
    <property type="entry name" value="Nudix_hydrolase"/>
</dbReference>
<dbReference type="PANTHER" id="PTHR43046">
    <property type="entry name" value="GDP-MANNOSE MANNOSYL HYDROLASE"/>
    <property type="match status" value="1"/>
</dbReference>
<comment type="similarity">
    <text evidence="3">Belongs to the Nudix hydrolase family.</text>
</comment>
<dbReference type="Gene3D" id="3.90.79.10">
    <property type="entry name" value="Nucleoside Triphosphate Pyrophosphohydrolase"/>
    <property type="match status" value="1"/>
</dbReference>
<evidence type="ECO:0000259" key="4">
    <source>
        <dbReference type="PROSITE" id="PS51462"/>
    </source>
</evidence>
<dbReference type="EMBL" id="JBDIML010000001">
    <property type="protein sequence ID" value="MEN2766107.1"/>
    <property type="molecule type" value="Genomic_DNA"/>
</dbReference>
<dbReference type="GO" id="GO:0016787">
    <property type="term" value="F:hydrolase activity"/>
    <property type="evidence" value="ECO:0007669"/>
    <property type="project" value="UniProtKB-KW"/>
</dbReference>
<evidence type="ECO:0000256" key="2">
    <source>
        <dbReference type="ARBA" id="ARBA00022801"/>
    </source>
</evidence>
<dbReference type="RefSeq" id="WP_345823565.1">
    <property type="nucleotide sequence ID" value="NZ_JBDIML010000001.1"/>
</dbReference>
<dbReference type="InterPro" id="IPR000086">
    <property type="entry name" value="NUDIX_hydrolase_dom"/>
</dbReference>
<comment type="caution">
    <text evidence="5">The sequence shown here is derived from an EMBL/GenBank/DDBJ whole genome shotgun (WGS) entry which is preliminary data.</text>
</comment>
<sequence>MGYINDLRKIVGTRPLLMVGACTIVINNRKEILLQCRRDNGCWGLPGGAADLGETLEEVAKRELLEETGLRAQNLTLFNVYSGDKFYYKYPHGDEVYNVITAYLCSNYDGVRRNEESEVLDLKYFDVSALPSTINPPDLPIILDYIDFASKQALHKNP</sequence>
<protein>
    <submittedName>
        <fullName evidence="5">NUDIX hydrolase</fullName>
    </submittedName>
</protein>
<evidence type="ECO:0000313" key="5">
    <source>
        <dbReference type="EMBL" id="MEN2766107.1"/>
    </source>
</evidence>
<proteinExistence type="inferred from homology"/>
<comment type="cofactor">
    <cofactor evidence="1">
        <name>Mg(2+)</name>
        <dbReference type="ChEBI" id="CHEBI:18420"/>
    </cofactor>
</comment>
<dbReference type="PRINTS" id="PR00502">
    <property type="entry name" value="NUDIXFAMILY"/>
</dbReference>
<evidence type="ECO:0000256" key="1">
    <source>
        <dbReference type="ARBA" id="ARBA00001946"/>
    </source>
</evidence>